<evidence type="ECO:0000313" key="6">
    <source>
        <dbReference type="Ensembl" id="ENSSLUP00000011797.1"/>
    </source>
</evidence>
<dbReference type="GO" id="GO:0098535">
    <property type="term" value="P:de novo centriole assembly involved in multi-ciliated epithelial cell differentiation"/>
    <property type="evidence" value="ECO:0007669"/>
    <property type="project" value="TreeGrafter"/>
</dbReference>
<evidence type="ECO:0000256" key="2">
    <source>
        <dbReference type="ARBA" id="ARBA00022490"/>
    </source>
</evidence>
<reference evidence="6" key="1">
    <citation type="submission" date="2025-08" db="UniProtKB">
        <authorList>
            <consortium name="Ensembl"/>
        </authorList>
    </citation>
    <scope>IDENTIFICATION</scope>
</reference>
<reference evidence="6" key="2">
    <citation type="submission" date="2025-09" db="UniProtKB">
        <authorList>
            <consortium name="Ensembl"/>
        </authorList>
    </citation>
    <scope>IDENTIFICATION</scope>
</reference>
<dbReference type="PANTHER" id="PTHR18875">
    <property type="entry name" value="SARCOMA ANTIGEN NY-SAR-24/CYTOSKELETAL PROTEIN SOJO"/>
    <property type="match status" value="1"/>
</dbReference>
<feature type="domain" description="CEP63/Deup1 N-terminal" evidence="5">
    <location>
        <begin position="14"/>
        <end position="143"/>
    </location>
</feature>
<accession>A0A8C9XNU8</accession>
<keyword evidence="2" id="KW-0963">Cytoplasm</keyword>
<sequence>MFFYILYLYSSSVLSSCEPELQELMRQIDIMISHQKREWEAEIQAMELRLKSGEEELLTSRNLIERRDLEIGLLRKQLEEVQPGRQELITKYEQQLQKVREELDKLKRSYLKLQRKQLKETNGVTNTKEAERSEVTQLNQKIEVQPHDSAFHLPRNSGAEAGNDVKPELNAFLLQVRFSLFSLALARLAIVSNASL</sequence>
<evidence type="ECO:0000256" key="4">
    <source>
        <dbReference type="SAM" id="Coils"/>
    </source>
</evidence>
<evidence type="ECO:0000313" key="7">
    <source>
        <dbReference type="Proteomes" id="UP000694568"/>
    </source>
</evidence>
<evidence type="ECO:0000256" key="3">
    <source>
        <dbReference type="ARBA" id="ARBA00023054"/>
    </source>
</evidence>
<dbReference type="Pfam" id="PF17045">
    <property type="entry name" value="CEP63"/>
    <property type="match status" value="1"/>
</dbReference>
<dbReference type="InterPro" id="IPR031470">
    <property type="entry name" value="CEP63/Deup1_N"/>
</dbReference>
<dbReference type="Ensembl" id="ENSSLUT00000012202.1">
    <property type="protein sequence ID" value="ENSSLUP00000011797.1"/>
    <property type="gene ID" value="ENSSLUG00000005617.1"/>
</dbReference>
<name>A0A8C9XNU8_SANLU</name>
<feature type="coiled-coil region" evidence="4">
    <location>
        <begin position="89"/>
        <end position="116"/>
    </location>
</feature>
<keyword evidence="7" id="KW-1185">Reference proteome</keyword>
<dbReference type="Proteomes" id="UP000694568">
    <property type="component" value="Unplaced"/>
</dbReference>
<comment type="subcellular location">
    <subcellularLocation>
        <location evidence="1">Cytoplasm</location>
    </subcellularLocation>
</comment>
<organism evidence="6 7">
    <name type="scientific">Sander lucioperca</name>
    <name type="common">Pike-perch</name>
    <name type="synonym">Perca lucioperca</name>
    <dbReference type="NCBI Taxonomy" id="283035"/>
    <lineage>
        <taxon>Eukaryota</taxon>
        <taxon>Metazoa</taxon>
        <taxon>Chordata</taxon>
        <taxon>Craniata</taxon>
        <taxon>Vertebrata</taxon>
        <taxon>Euteleostomi</taxon>
        <taxon>Actinopterygii</taxon>
        <taxon>Neopterygii</taxon>
        <taxon>Teleostei</taxon>
        <taxon>Neoteleostei</taxon>
        <taxon>Acanthomorphata</taxon>
        <taxon>Eupercaria</taxon>
        <taxon>Perciformes</taxon>
        <taxon>Percoidei</taxon>
        <taxon>Percidae</taxon>
        <taxon>Luciopercinae</taxon>
        <taxon>Sander</taxon>
    </lineage>
</organism>
<proteinExistence type="predicted"/>
<dbReference type="GeneTree" id="ENSGT00940000153190"/>
<evidence type="ECO:0000256" key="1">
    <source>
        <dbReference type="ARBA" id="ARBA00004496"/>
    </source>
</evidence>
<evidence type="ECO:0000259" key="5">
    <source>
        <dbReference type="Pfam" id="PF17045"/>
    </source>
</evidence>
<keyword evidence="3 4" id="KW-0175">Coiled coil</keyword>
<dbReference type="PANTHER" id="PTHR18875:SF3">
    <property type="entry name" value="CENTROSOMAL PROTEIN OF 63 KDA"/>
    <property type="match status" value="1"/>
</dbReference>
<dbReference type="GO" id="GO:0007099">
    <property type="term" value="P:centriole replication"/>
    <property type="evidence" value="ECO:0007669"/>
    <property type="project" value="TreeGrafter"/>
</dbReference>
<protein>
    <recommendedName>
        <fullName evidence="5">CEP63/Deup1 N-terminal domain-containing protein</fullName>
    </recommendedName>
</protein>
<dbReference type="GO" id="GO:0005737">
    <property type="term" value="C:cytoplasm"/>
    <property type="evidence" value="ECO:0007669"/>
    <property type="project" value="UniProtKB-SubCell"/>
</dbReference>
<dbReference type="AlphaFoldDB" id="A0A8C9XNU8"/>
<dbReference type="GO" id="GO:0005814">
    <property type="term" value="C:centriole"/>
    <property type="evidence" value="ECO:0007669"/>
    <property type="project" value="TreeGrafter"/>
</dbReference>